<dbReference type="SUPFAM" id="SSF110296">
    <property type="entry name" value="Oligoxyloglucan reducing end-specific cellobiohydrolase"/>
    <property type="match status" value="1"/>
</dbReference>
<dbReference type="InterPro" id="IPR052025">
    <property type="entry name" value="Xyloglucanase_GH74"/>
</dbReference>
<dbReference type="PANTHER" id="PTHR43739:SF5">
    <property type="entry name" value="EXO-ALPHA-SIALIDASE"/>
    <property type="match status" value="1"/>
</dbReference>
<dbReference type="PANTHER" id="PTHR43739">
    <property type="entry name" value="XYLOGLUCANASE (EUROFUNG)"/>
    <property type="match status" value="1"/>
</dbReference>
<feature type="domain" description="Sortilin N-terminal" evidence="2">
    <location>
        <begin position="131"/>
        <end position="189"/>
    </location>
</feature>
<dbReference type="CDD" id="cd15482">
    <property type="entry name" value="Sialidase_non-viral"/>
    <property type="match status" value="1"/>
</dbReference>
<keyword evidence="1" id="KW-0677">Repeat</keyword>
<organism evidence="3 4">
    <name type="scientific">Chloroflexus islandicus</name>
    <dbReference type="NCBI Taxonomy" id="1707952"/>
    <lineage>
        <taxon>Bacteria</taxon>
        <taxon>Bacillati</taxon>
        <taxon>Chloroflexota</taxon>
        <taxon>Chloroflexia</taxon>
        <taxon>Chloroflexales</taxon>
        <taxon>Chloroflexineae</taxon>
        <taxon>Chloroflexaceae</taxon>
        <taxon>Chloroflexus</taxon>
    </lineage>
</organism>
<dbReference type="RefSeq" id="WP_066788361.1">
    <property type="nucleotide sequence ID" value="NZ_LWQS01000060.1"/>
</dbReference>
<dbReference type="Proteomes" id="UP000078287">
    <property type="component" value="Unassembled WGS sequence"/>
</dbReference>
<dbReference type="InterPro" id="IPR031778">
    <property type="entry name" value="Sortilin_N"/>
</dbReference>
<dbReference type="AlphaFoldDB" id="A0A178M8F3"/>
<reference evidence="3 4" key="1">
    <citation type="submission" date="2016-04" db="EMBL/GenBank/DDBJ databases">
        <title>Chloroflexus islandicus sp. nov., a thermophilic filamentous anoxygenic phototrophic bacterium from geyser Strokkur (Iceland).</title>
        <authorList>
            <person name="Gaisin V.A."/>
            <person name="Kalashnikov A.M."/>
            <person name="Sukhacheva M.V."/>
            <person name="Grouzdev D.S."/>
            <person name="Ivanov T.M."/>
            <person name="Kuznetsov B."/>
            <person name="Gorlenko V.M."/>
        </authorList>
    </citation>
    <scope>NUCLEOTIDE SEQUENCE [LARGE SCALE GENOMIC DNA]</scope>
    <source>
        <strain evidence="4">isl-2</strain>
    </source>
</reference>
<evidence type="ECO:0000256" key="1">
    <source>
        <dbReference type="ARBA" id="ARBA00022737"/>
    </source>
</evidence>
<accession>A0A178M8F3</accession>
<dbReference type="Gene3D" id="2.130.10.10">
    <property type="entry name" value="YVTN repeat-like/Quinoprotein amine dehydrogenase"/>
    <property type="match status" value="1"/>
</dbReference>
<dbReference type="GO" id="GO:0010411">
    <property type="term" value="P:xyloglucan metabolic process"/>
    <property type="evidence" value="ECO:0007669"/>
    <property type="project" value="TreeGrafter"/>
</dbReference>
<comment type="caution">
    <text evidence="3">The sequence shown here is derived from an EMBL/GenBank/DDBJ whole genome shotgun (WGS) entry which is preliminary data.</text>
</comment>
<dbReference type="InterPro" id="IPR015943">
    <property type="entry name" value="WD40/YVTN_repeat-like_dom_sf"/>
</dbReference>
<gene>
    <name evidence="3" type="ORF">A6A03_02385</name>
</gene>
<dbReference type="STRING" id="1707952.A6A03_02385"/>
<dbReference type="Pfam" id="PF15902">
    <property type="entry name" value="Sortilin-Vps10"/>
    <property type="match status" value="1"/>
</dbReference>
<dbReference type="OrthoDB" id="137977at2"/>
<dbReference type="EMBL" id="LWQS01000060">
    <property type="protein sequence ID" value="OAN45022.1"/>
    <property type="molecule type" value="Genomic_DNA"/>
</dbReference>
<evidence type="ECO:0000313" key="4">
    <source>
        <dbReference type="Proteomes" id="UP000078287"/>
    </source>
</evidence>
<name>A0A178M8F3_9CHLR</name>
<proteinExistence type="predicted"/>
<evidence type="ECO:0000259" key="2">
    <source>
        <dbReference type="Pfam" id="PF15902"/>
    </source>
</evidence>
<sequence>MAKAGVLYVGADNGLYIFSDPGGAGRWRLLPDMALSGEQVFALVAADSLSLVVATKQAFLRSDDGGRQWREADAEDRALFNFLASDRLPVATVQGMGVWRDADLGVPDARLLAVLSGKQEVLLAAVAEGTRVMRSEDGGKTWQEVTGAWQGALSAFAPSTYHIDVVWAGTDTGQIWRSDDRGRTWQHVGSVPSPVRCLAAVRVA</sequence>
<evidence type="ECO:0000313" key="3">
    <source>
        <dbReference type="EMBL" id="OAN45022.1"/>
    </source>
</evidence>
<keyword evidence="4" id="KW-1185">Reference proteome</keyword>
<protein>
    <recommendedName>
        <fullName evidence="2">Sortilin N-terminal domain-containing protein</fullName>
    </recommendedName>
</protein>